<evidence type="ECO:0000256" key="8">
    <source>
        <dbReference type="ARBA" id="ARBA00082533"/>
    </source>
</evidence>
<dbReference type="GO" id="GO:0008270">
    <property type="term" value="F:zinc ion binding"/>
    <property type="evidence" value="ECO:0007669"/>
    <property type="project" value="InterPro"/>
</dbReference>
<dbReference type="InterPro" id="IPR036874">
    <property type="entry name" value="Carbonic_anhydrase_sf"/>
</dbReference>
<evidence type="ECO:0000313" key="10">
    <source>
        <dbReference type="EMBL" id="RJG22693.1"/>
    </source>
</evidence>
<feature type="binding site" evidence="9">
    <location>
        <position position="52"/>
    </location>
    <ligand>
        <name>Zn(2+)</name>
        <dbReference type="ChEBI" id="CHEBI:29105"/>
    </ligand>
</feature>
<evidence type="ECO:0000256" key="9">
    <source>
        <dbReference type="PIRSR" id="PIRSR601765-1"/>
    </source>
</evidence>
<comment type="caution">
    <text evidence="10">The sequence shown here is derived from an EMBL/GenBank/DDBJ whole genome shotgun (WGS) entry which is preliminary data.</text>
</comment>
<evidence type="ECO:0000256" key="6">
    <source>
        <dbReference type="ARBA" id="ARBA00039351"/>
    </source>
</evidence>
<feature type="binding site" evidence="9">
    <location>
        <position position="106"/>
    </location>
    <ligand>
        <name>Zn(2+)</name>
        <dbReference type="ChEBI" id="CHEBI:29105"/>
    </ligand>
</feature>
<evidence type="ECO:0000313" key="11">
    <source>
        <dbReference type="Proteomes" id="UP000284006"/>
    </source>
</evidence>
<comment type="similarity">
    <text evidence="1">Belongs to the beta-class carbonic anhydrase family.</text>
</comment>
<feature type="binding site" evidence="9">
    <location>
        <position position="109"/>
    </location>
    <ligand>
        <name>Zn(2+)</name>
        <dbReference type="ChEBI" id="CHEBI:29105"/>
    </ligand>
</feature>
<evidence type="ECO:0000256" key="3">
    <source>
        <dbReference type="ARBA" id="ARBA00022723"/>
    </source>
</evidence>
<dbReference type="OrthoDB" id="9797527at2"/>
<dbReference type="EC" id="4.2.1.1" evidence="2"/>
<dbReference type="SUPFAM" id="SSF53056">
    <property type="entry name" value="beta-carbonic anhydrase, cab"/>
    <property type="match status" value="1"/>
</dbReference>
<feature type="binding site" evidence="9">
    <location>
        <position position="50"/>
    </location>
    <ligand>
        <name>Zn(2+)</name>
        <dbReference type="ChEBI" id="CHEBI:29105"/>
    </ligand>
</feature>
<dbReference type="GO" id="GO:0004089">
    <property type="term" value="F:carbonate dehydratase activity"/>
    <property type="evidence" value="ECO:0007669"/>
    <property type="project" value="UniProtKB-EC"/>
</dbReference>
<comment type="catalytic activity">
    <reaction evidence="7">
        <text>hydrogencarbonate + H(+) = CO2 + H2O</text>
        <dbReference type="Rhea" id="RHEA:10748"/>
        <dbReference type="ChEBI" id="CHEBI:15377"/>
        <dbReference type="ChEBI" id="CHEBI:15378"/>
        <dbReference type="ChEBI" id="CHEBI:16526"/>
        <dbReference type="ChEBI" id="CHEBI:17544"/>
        <dbReference type="EC" id="4.2.1.1"/>
    </reaction>
</comment>
<organism evidence="10 11">
    <name type="scientific">Massilia cavernae</name>
    <dbReference type="NCBI Taxonomy" id="2320864"/>
    <lineage>
        <taxon>Bacteria</taxon>
        <taxon>Pseudomonadati</taxon>
        <taxon>Pseudomonadota</taxon>
        <taxon>Betaproteobacteria</taxon>
        <taxon>Burkholderiales</taxon>
        <taxon>Oxalobacteraceae</taxon>
        <taxon>Telluria group</taxon>
        <taxon>Massilia</taxon>
    </lineage>
</organism>
<keyword evidence="3 9" id="KW-0479">Metal-binding</keyword>
<evidence type="ECO:0000256" key="5">
    <source>
        <dbReference type="ARBA" id="ARBA00023239"/>
    </source>
</evidence>
<protein>
    <recommendedName>
        <fullName evidence="6">Carbonic anhydrase 2</fullName>
        <ecNumber evidence="2">4.2.1.1</ecNumber>
    </recommendedName>
    <alternativeName>
        <fullName evidence="8">Carbonate dehydratase 2</fullName>
    </alternativeName>
</protein>
<dbReference type="RefSeq" id="WP_119809784.1">
    <property type="nucleotide sequence ID" value="NZ_QYUP01000056.1"/>
</dbReference>
<evidence type="ECO:0000256" key="1">
    <source>
        <dbReference type="ARBA" id="ARBA00006217"/>
    </source>
</evidence>
<dbReference type="NCBIfam" id="NF007756">
    <property type="entry name" value="PRK10437.1"/>
    <property type="match status" value="1"/>
</dbReference>
<sequence length="226" mass="25221">MSNDQKTHGLTTAELFERNRNWAASMVAKDPEFFKALAAQQTPEYLWIGCSDSRVPANELLGMAPGELFVHRNIANVVVHSDLNCLAVLQFAIDVLKIKHIIVCGHYGCSGVHAAMVNRRVGLADNWLRHVQDVNQKHDRYLGEVLPTKERADRLVELNVVEQVVNVAQTTIVQDAWERGQPLTVHGWVYGLQDGLLRDLGMNVSSPDELAPQMKAKLESYDATAQ</sequence>
<dbReference type="Pfam" id="PF00484">
    <property type="entry name" value="Pro_CA"/>
    <property type="match status" value="1"/>
</dbReference>
<keyword evidence="4 9" id="KW-0862">Zinc</keyword>
<dbReference type="GO" id="GO:0015976">
    <property type="term" value="P:carbon utilization"/>
    <property type="evidence" value="ECO:0007669"/>
    <property type="project" value="InterPro"/>
</dbReference>
<gene>
    <name evidence="10" type="ORF">D3872_05155</name>
</gene>
<dbReference type="FunFam" id="3.40.1050.10:FF:000001">
    <property type="entry name" value="Carbonic anhydrase"/>
    <property type="match status" value="1"/>
</dbReference>
<dbReference type="PROSITE" id="PS00704">
    <property type="entry name" value="PROK_CO2_ANHYDRASE_1"/>
    <property type="match status" value="1"/>
</dbReference>
<keyword evidence="5" id="KW-0456">Lyase</keyword>
<accession>A0A418Y678</accession>
<proteinExistence type="inferred from homology"/>
<dbReference type="InterPro" id="IPR015892">
    <property type="entry name" value="Carbonic_anhydrase_CS"/>
</dbReference>
<name>A0A418Y678_9BURK</name>
<dbReference type="SMART" id="SM00947">
    <property type="entry name" value="Pro_CA"/>
    <property type="match status" value="1"/>
</dbReference>
<dbReference type="PANTHER" id="PTHR11002">
    <property type="entry name" value="CARBONIC ANHYDRASE"/>
    <property type="match status" value="1"/>
</dbReference>
<dbReference type="AlphaFoldDB" id="A0A418Y678"/>
<dbReference type="Proteomes" id="UP000284006">
    <property type="component" value="Unassembled WGS sequence"/>
</dbReference>
<dbReference type="PANTHER" id="PTHR11002:SF76">
    <property type="entry name" value="CARBONIC ANHYDRASE"/>
    <property type="match status" value="1"/>
</dbReference>
<evidence type="ECO:0000256" key="4">
    <source>
        <dbReference type="ARBA" id="ARBA00022833"/>
    </source>
</evidence>
<reference evidence="10 11" key="1">
    <citation type="submission" date="2018-09" db="EMBL/GenBank/DDBJ databases">
        <authorList>
            <person name="Zhu H."/>
        </authorList>
    </citation>
    <scope>NUCLEOTIDE SEQUENCE [LARGE SCALE GENOMIC DNA]</scope>
    <source>
        <strain evidence="10 11">K1S02-61</strain>
    </source>
</reference>
<dbReference type="EMBL" id="QYUP01000056">
    <property type="protein sequence ID" value="RJG22693.1"/>
    <property type="molecule type" value="Genomic_DNA"/>
</dbReference>
<dbReference type="CDD" id="cd00883">
    <property type="entry name" value="beta_CA_cladeA"/>
    <property type="match status" value="1"/>
</dbReference>
<dbReference type="Gene3D" id="3.40.1050.10">
    <property type="entry name" value="Carbonic anhydrase"/>
    <property type="match status" value="1"/>
</dbReference>
<dbReference type="InterPro" id="IPR001765">
    <property type="entry name" value="Carbonic_anhydrase"/>
</dbReference>
<evidence type="ECO:0000256" key="7">
    <source>
        <dbReference type="ARBA" id="ARBA00048348"/>
    </source>
</evidence>
<keyword evidence="11" id="KW-1185">Reference proteome</keyword>
<comment type="cofactor">
    <cofactor evidence="9">
        <name>Zn(2+)</name>
        <dbReference type="ChEBI" id="CHEBI:29105"/>
    </cofactor>
    <text evidence="9">Binds 1 zinc ion per subunit.</text>
</comment>
<evidence type="ECO:0000256" key="2">
    <source>
        <dbReference type="ARBA" id="ARBA00012925"/>
    </source>
</evidence>